<evidence type="ECO:0000313" key="9">
    <source>
        <dbReference type="EMBL" id="BBA35284.1"/>
    </source>
</evidence>
<evidence type="ECO:0000313" key="10">
    <source>
        <dbReference type="Proteomes" id="UP000266313"/>
    </source>
</evidence>
<dbReference type="FunFam" id="3.30.950.10:FF:000002">
    <property type="entry name" value="Ribosomal RNA small subunit methyltransferase I"/>
    <property type="match status" value="1"/>
</dbReference>
<organism evidence="9 10">
    <name type="scientific">Methylocaldum marinum</name>
    <dbReference type="NCBI Taxonomy" id="1432792"/>
    <lineage>
        <taxon>Bacteria</taxon>
        <taxon>Pseudomonadati</taxon>
        <taxon>Pseudomonadota</taxon>
        <taxon>Gammaproteobacteria</taxon>
        <taxon>Methylococcales</taxon>
        <taxon>Methylococcaceae</taxon>
        <taxon>Methylocaldum</taxon>
    </lineage>
</organism>
<evidence type="ECO:0000259" key="8">
    <source>
        <dbReference type="PROSITE" id="PS50975"/>
    </source>
</evidence>
<dbReference type="HAMAP" id="MF_01877">
    <property type="entry name" value="16SrRNA_methyltr_I"/>
    <property type="match status" value="1"/>
</dbReference>
<keyword evidence="7" id="KW-0547">Nucleotide-binding</keyword>
<comment type="subcellular location">
    <subcellularLocation>
        <location evidence="6">Cytoplasm</location>
    </subcellularLocation>
</comment>
<dbReference type="Pfam" id="PF00590">
    <property type="entry name" value="TP_methylase"/>
    <property type="match status" value="1"/>
</dbReference>
<accession>A0A250KUU0</accession>
<dbReference type="EMBL" id="AP017928">
    <property type="protein sequence ID" value="BBA35284.1"/>
    <property type="molecule type" value="Genomic_DNA"/>
</dbReference>
<reference evidence="9 10" key="1">
    <citation type="submission" date="2016-12" db="EMBL/GenBank/DDBJ databases">
        <title>Genome sequencing of Methylocaldum marinum.</title>
        <authorList>
            <person name="Takeuchi M."/>
            <person name="Kamagata Y."/>
            <person name="Hiraoka S."/>
            <person name="Oshima K."/>
            <person name="Hattori M."/>
            <person name="Iwasaki W."/>
        </authorList>
    </citation>
    <scope>NUCLEOTIDE SEQUENCE [LARGE SCALE GENOMIC DNA]</scope>
    <source>
        <strain evidence="9 10">S8</strain>
    </source>
</reference>
<comment type="function">
    <text evidence="6">Catalyzes the 2'-O-methylation of the ribose of cytidine 1402 (C1402) in 16S rRNA.</text>
</comment>
<dbReference type="InterPro" id="IPR035996">
    <property type="entry name" value="4pyrrol_Methylase_sf"/>
</dbReference>
<name>A0A250KUU0_9GAMM</name>
<dbReference type="Gene3D" id="3.30.950.10">
    <property type="entry name" value="Methyltransferase, Cobalt-precorrin-4 Transmethylase, Domain 2"/>
    <property type="match status" value="1"/>
</dbReference>
<evidence type="ECO:0000256" key="3">
    <source>
        <dbReference type="ARBA" id="ARBA00022603"/>
    </source>
</evidence>
<dbReference type="OrthoDB" id="9809084at2"/>
<keyword evidence="2 6" id="KW-0698">rRNA processing</keyword>
<comment type="catalytic activity">
    <reaction evidence="6">
        <text>cytidine(1402) in 16S rRNA + S-adenosyl-L-methionine = 2'-O-methylcytidine(1402) in 16S rRNA + S-adenosyl-L-homocysteine + H(+)</text>
        <dbReference type="Rhea" id="RHEA:42924"/>
        <dbReference type="Rhea" id="RHEA-COMP:10285"/>
        <dbReference type="Rhea" id="RHEA-COMP:10286"/>
        <dbReference type="ChEBI" id="CHEBI:15378"/>
        <dbReference type="ChEBI" id="CHEBI:57856"/>
        <dbReference type="ChEBI" id="CHEBI:59789"/>
        <dbReference type="ChEBI" id="CHEBI:74495"/>
        <dbReference type="ChEBI" id="CHEBI:82748"/>
        <dbReference type="EC" id="2.1.1.198"/>
    </reaction>
</comment>
<gene>
    <name evidence="6" type="primary">rsmI</name>
    <name evidence="9" type="ORF">sS8_3346</name>
</gene>
<dbReference type="InterPro" id="IPR014776">
    <property type="entry name" value="4pyrrole_Mease_sub2"/>
</dbReference>
<dbReference type="GO" id="GO:0005737">
    <property type="term" value="C:cytoplasm"/>
    <property type="evidence" value="ECO:0007669"/>
    <property type="project" value="UniProtKB-SubCell"/>
</dbReference>
<dbReference type="AlphaFoldDB" id="A0A250KUU0"/>
<evidence type="ECO:0000256" key="6">
    <source>
        <dbReference type="HAMAP-Rule" id="MF_01877"/>
    </source>
</evidence>
<keyword evidence="3 6" id="KW-0489">Methyltransferase</keyword>
<dbReference type="KEGG" id="mmai:sS8_3346"/>
<dbReference type="PANTHER" id="PTHR46111:SF1">
    <property type="entry name" value="RIBOSOMAL RNA SMALL SUBUNIT METHYLTRANSFERASE I"/>
    <property type="match status" value="1"/>
</dbReference>
<keyword evidence="1 6" id="KW-0963">Cytoplasm</keyword>
<dbReference type="Pfam" id="PF23016">
    <property type="entry name" value="RsmI_C"/>
    <property type="match status" value="1"/>
</dbReference>
<dbReference type="InterPro" id="IPR011761">
    <property type="entry name" value="ATP-grasp"/>
</dbReference>
<feature type="domain" description="ATP-grasp" evidence="8">
    <location>
        <begin position="48"/>
        <end position="263"/>
    </location>
</feature>
<sequence>MFKVTQTEPGILYLVATPIGNLRDFTFRAVDVLQQVDLIACEDTRHSRPLLDHYGISTSAVPFHEHNEDSASPRLVDRLLRGESIALISDAGTPLISDPGFPLVRSARSAGIRVVPVPGACALVAALSASGLPTDRFAFEGFLPRRPAARKASLENLSNDARTLIFYESSHRVLESVADIAAIFPSERRLVIARELTKLFETIVDTKVGEAISFLESDPNMLKGEFVLVLEGAPEFGRAEGLAAEEERILRILLEDCSVKTAVALTVKITGARRETVYRTALRLNQERVRSDD</sequence>
<dbReference type="PIRSF" id="PIRSF005917">
    <property type="entry name" value="MTase_YraL"/>
    <property type="match status" value="1"/>
</dbReference>
<evidence type="ECO:0000256" key="1">
    <source>
        <dbReference type="ARBA" id="ARBA00022490"/>
    </source>
</evidence>
<dbReference type="InterPro" id="IPR018063">
    <property type="entry name" value="SAM_MeTrfase_RsmI_CS"/>
</dbReference>
<dbReference type="GO" id="GO:0070677">
    <property type="term" value="F:rRNA (cytosine-2'-O-)-methyltransferase activity"/>
    <property type="evidence" value="ECO:0007669"/>
    <property type="project" value="UniProtKB-UniRule"/>
</dbReference>
<dbReference type="Gene3D" id="3.40.1010.10">
    <property type="entry name" value="Cobalt-precorrin-4 Transmethylase, Domain 1"/>
    <property type="match status" value="1"/>
</dbReference>
<dbReference type="GO" id="GO:0005524">
    <property type="term" value="F:ATP binding"/>
    <property type="evidence" value="ECO:0007669"/>
    <property type="project" value="UniProtKB-UniRule"/>
</dbReference>
<dbReference type="NCBIfam" id="TIGR00096">
    <property type="entry name" value="16S rRNA (cytidine(1402)-2'-O)-methyltransferase"/>
    <property type="match status" value="1"/>
</dbReference>
<evidence type="ECO:0000256" key="2">
    <source>
        <dbReference type="ARBA" id="ARBA00022552"/>
    </source>
</evidence>
<dbReference type="InterPro" id="IPR053910">
    <property type="entry name" value="RsmI_HTH"/>
</dbReference>
<keyword evidence="5 6" id="KW-0949">S-adenosyl-L-methionine</keyword>
<dbReference type="SUPFAM" id="SSF53790">
    <property type="entry name" value="Tetrapyrrole methylase"/>
    <property type="match status" value="1"/>
</dbReference>
<proteinExistence type="inferred from homology"/>
<evidence type="ECO:0000256" key="7">
    <source>
        <dbReference type="PROSITE-ProRule" id="PRU00409"/>
    </source>
</evidence>
<protein>
    <recommendedName>
        <fullName evidence="6">Ribosomal RNA small subunit methyltransferase I</fullName>
        <ecNumber evidence="6">2.1.1.198</ecNumber>
    </recommendedName>
    <alternativeName>
        <fullName evidence="6">16S rRNA 2'-O-ribose C1402 methyltransferase</fullName>
    </alternativeName>
    <alternativeName>
        <fullName evidence="6">rRNA (cytidine-2'-O-)-methyltransferase RsmI</fullName>
    </alternativeName>
</protein>
<dbReference type="CDD" id="cd11648">
    <property type="entry name" value="RsmI"/>
    <property type="match status" value="1"/>
</dbReference>
<evidence type="ECO:0000256" key="5">
    <source>
        <dbReference type="ARBA" id="ARBA00022691"/>
    </source>
</evidence>
<evidence type="ECO:0000256" key="4">
    <source>
        <dbReference type="ARBA" id="ARBA00022679"/>
    </source>
</evidence>
<dbReference type="InterPro" id="IPR008189">
    <property type="entry name" value="rRNA_ssu_MeTfrase_I"/>
</dbReference>
<dbReference type="InterPro" id="IPR000878">
    <property type="entry name" value="4pyrrol_Mease"/>
</dbReference>
<dbReference type="FunFam" id="3.40.1010.10:FF:000002">
    <property type="entry name" value="Ribosomal RNA small subunit methyltransferase I"/>
    <property type="match status" value="1"/>
</dbReference>
<dbReference type="PANTHER" id="PTHR46111">
    <property type="entry name" value="RIBOSOMAL RNA SMALL SUBUNIT METHYLTRANSFERASE I"/>
    <property type="match status" value="1"/>
</dbReference>
<dbReference type="GO" id="GO:0046872">
    <property type="term" value="F:metal ion binding"/>
    <property type="evidence" value="ECO:0007669"/>
    <property type="project" value="InterPro"/>
</dbReference>
<comment type="similarity">
    <text evidence="6">Belongs to the methyltransferase superfamily. RsmI family.</text>
</comment>
<dbReference type="InterPro" id="IPR014777">
    <property type="entry name" value="4pyrrole_Mease_sub1"/>
</dbReference>
<keyword evidence="10" id="KW-1185">Reference proteome</keyword>
<dbReference type="EC" id="2.1.1.198" evidence="6"/>
<dbReference type="Proteomes" id="UP000266313">
    <property type="component" value="Chromosome"/>
</dbReference>
<dbReference type="PROSITE" id="PS01296">
    <property type="entry name" value="RSMI"/>
    <property type="match status" value="1"/>
</dbReference>
<dbReference type="PROSITE" id="PS50975">
    <property type="entry name" value="ATP_GRASP"/>
    <property type="match status" value="1"/>
</dbReference>
<keyword evidence="7" id="KW-0067">ATP-binding</keyword>
<keyword evidence="4 6" id="KW-0808">Transferase</keyword>